<gene>
    <name evidence="9" type="ORF">F383_14605</name>
</gene>
<keyword evidence="7" id="KW-0325">Glycoprotein</keyword>
<evidence type="ECO:0000256" key="3">
    <source>
        <dbReference type="ARBA" id="ARBA00022475"/>
    </source>
</evidence>
<keyword evidence="8" id="KW-0449">Lipoprotein</keyword>
<dbReference type="GO" id="GO:0098552">
    <property type="term" value="C:side of membrane"/>
    <property type="evidence" value="ECO:0007669"/>
    <property type="project" value="UniProtKB-KW"/>
</dbReference>
<dbReference type="EMBL" id="KN393949">
    <property type="protein sequence ID" value="KHG10471.1"/>
    <property type="molecule type" value="Genomic_DNA"/>
</dbReference>
<dbReference type="GO" id="GO:0010215">
    <property type="term" value="P:cellulose microfibril organization"/>
    <property type="evidence" value="ECO:0007669"/>
    <property type="project" value="InterPro"/>
</dbReference>
<sequence>MAVPAQLHSIIFSFILLLLSLFDNSLSQPQTPSPAPAPPPPFDSCNGIFLSYNYTGGHAIPPTDPTNQAYRFESTLTVLNNGRHELKSWKAFVGFQHQELLVSASNAVLADGSSFPAEVGNGTVLAGFPISDLKSAVETAGDRAQMEVRVGLVGTQFGVAAPDVPMPLNISLVNNGYSCLNATNQGNNVMHVCCIQDDINSDSNNGVNDEFLARQEGDLVIMYDVIRAYTDNYWAQVSISIHNPLGRLDKWQLSFDWMREEFIYAMRGAYPYVVDTTDCIFGRQGQHYKEMDFSQVLNCERRPTIVDLPPTRANDSILGRIPFCCRNGTILPPLMDPSKSISSFNMQVYKMPPDLNRTELVPPQNWKINGTLNPEYECGSPIRVTPSQFPDPSGLPSATASIASWQVVCSITQSKQAVPRCCVSYSAFFNDSAIPCNTCACGCNSNPSQTCSATEPALLLRPNALLIPFENRTAEQLSWADIKRRSVPNPLPCGDNCGVSINWHLLSDHKDGWTARITLFNWGDSSFEDWFAAVQLDKAVPGFEEVYTFNGSKLLGSNNTLFMQGRPGLNYLLAETDGAKPKKDPRVPGTQQSVISFKKKSTPGIEVAAGDGFPKKVLFNGEECALPTRLPSKAPMVSGRSSVFGFLTLALLLLMQ</sequence>
<keyword evidence="10" id="KW-1185">Reference proteome</keyword>
<dbReference type="AlphaFoldDB" id="A0A0B0NHC3"/>
<dbReference type="KEGG" id="gab:108471339"/>
<proteinExistence type="inferred from homology"/>
<evidence type="ECO:0000256" key="5">
    <source>
        <dbReference type="ARBA" id="ARBA00022729"/>
    </source>
</evidence>
<evidence type="ECO:0000313" key="9">
    <source>
        <dbReference type="EMBL" id="KHG10471.1"/>
    </source>
</evidence>
<dbReference type="PANTHER" id="PTHR31052:SF19">
    <property type="entry name" value="COBRA-LIKE PROTEIN 7"/>
    <property type="match status" value="1"/>
</dbReference>
<accession>A0A0B0NHC3</accession>
<dbReference type="OrthoDB" id="2014623at2759"/>
<dbReference type="OMA" id="DNWHLSW"/>
<dbReference type="Pfam" id="PF25079">
    <property type="entry name" value="COB_C"/>
    <property type="match status" value="1"/>
</dbReference>
<protein>
    <submittedName>
        <fullName evidence="9">COBRA-like protein 7</fullName>
    </submittedName>
</protein>
<dbReference type="InterPro" id="IPR006918">
    <property type="entry name" value="COBRA_pln"/>
</dbReference>
<dbReference type="Pfam" id="PF04833">
    <property type="entry name" value="COBRA"/>
    <property type="match status" value="1"/>
</dbReference>
<comment type="similarity">
    <text evidence="2">Belongs to the COBRA family.</text>
</comment>
<name>A0A0B0NHC3_GOSAR</name>
<keyword evidence="3" id="KW-1003">Cell membrane</keyword>
<evidence type="ECO:0000256" key="4">
    <source>
        <dbReference type="ARBA" id="ARBA00022622"/>
    </source>
</evidence>
<dbReference type="Proteomes" id="UP000032142">
    <property type="component" value="Unassembled WGS sequence"/>
</dbReference>
<evidence type="ECO:0000256" key="6">
    <source>
        <dbReference type="ARBA" id="ARBA00023136"/>
    </source>
</evidence>
<dbReference type="GO" id="GO:0005886">
    <property type="term" value="C:plasma membrane"/>
    <property type="evidence" value="ECO:0007669"/>
    <property type="project" value="UniProtKB-SubCell"/>
</dbReference>
<keyword evidence="5" id="KW-0732">Signal</keyword>
<evidence type="ECO:0000256" key="1">
    <source>
        <dbReference type="ARBA" id="ARBA00004609"/>
    </source>
</evidence>
<dbReference type="InterPro" id="IPR056900">
    <property type="entry name" value="COB_C"/>
</dbReference>
<keyword evidence="6" id="KW-0472">Membrane</keyword>
<dbReference type="PANTHER" id="PTHR31052">
    <property type="entry name" value="COBRA-LIKE PROTEIN 7"/>
    <property type="match status" value="1"/>
</dbReference>
<comment type="subcellular location">
    <subcellularLocation>
        <location evidence="1">Cell membrane</location>
        <topology evidence="1">Lipid-anchor</topology>
        <topology evidence="1">GPI-anchor</topology>
    </subcellularLocation>
</comment>
<keyword evidence="4" id="KW-0336">GPI-anchor</keyword>
<reference evidence="10" key="1">
    <citation type="submission" date="2014-09" db="EMBL/GenBank/DDBJ databases">
        <authorList>
            <person name="Mudge J."/>
            <person name="Ramaraj T."/>
            <person name="Lindquist I.E."/>
            <person name="Bharti A.K."/>
            <person name="Sundararajan A."/>
            <person name="Cameron C.T."/>
            <person name="Woodward J.E."/>
            <person name="May G.D."/>
            <person name="Brubaker C."/>
            <person name="Broadhvest J."/>
            <person name="Wilkins T.A."/>
        </authorList>
    </citation>
    <scope>NUCLEOTIDE SEQUENCE</scope>
    <source>
        <strain evidence="10">cv. AKA8401</strain>
    </source>
</reference>
<evidence type="ECO:0000256" key="2">
    <source>
        <dbReference type="ARBA" id="ARBA00005507"/>
    </source>
</evidence>
<evidence type="ECO:0000256" key="7">
    <source>
        <dbReference type="ARBA" id="ARBA00023180"/>
    </source>
</evidence>
<organism evidence="9 10">
    <name type="scientific">Gossypium arboreum</name>
    <name type="common">Tree cotton</name>
    <name type="synonym">Gossypium nanking</name>
    <dbReference type="NCBI Taxonomy" id="29729"/>
    <lineage>
        <taxon>Eukaryota</taxon>
        <taxon>Viridiplantae</taxon>
        <taxon>Streptophyta</taxon>
        <taxon>Embryophyta</taxon>
        <taxon>Tracheophyta</taxon>
        <taxon>Spermatophyta</taxon>
        <taxon>Magnoliopsida</taxon>
        <taxon>eudicotyledons</taxon>
        <taxon>Gunneridae</taxon>
        <taxon>Pentapetalae</taxon>
        <taxon>rosids</taxon>
        <taxon>malvids</taxon>
        <taxon>Malvales</taxon>
        <taxon>Malvaceae</taxon>
        <taxon>Malvoideae</taxon>
        <taxon>Gossypium</taxon>
    </lineage>
</organism>
<evidence type="ECO:0000256" key="8">
    <source>
        <dbReference type="ARBA" id="ARBA00023288"/>
    </source>
</evidence>
<evidence type="ECO:0000313" key="10">
    <source>
        <dbReference type="Proteomes" id="UP000032142"/>
    </source>
</evidence>